<evidence type="ECO:0000313" key="3">
    <source>
        <dbReference type="Proteomes" id="UP001448207"/>
    </source>
</evidence>
<evidence type="ECO:0000256" key="1">
    <source>
        <dbReference type="SAM" id="MobiDB-lite"/>
    </source>
</evidence>
<comment type="caution">
    <text evidence="2">The sequence shown here is derived from an EMBL/GenBank/DDBJ whole genome shotgun (WGS) entry which is preliminary data.</text>
</comment>
<dbReference type="Proteomes" id="UP001448207">
    <property type="component" value="Unassembled WGS sequence"/>
</dbReference>
<feature type="region of interest" description="Disordered" evidence="1">
    <location>
        <begin position="43"/>
        <end position="76"/>
    </location>
</feature>
<reference evidence="2 3" key="1">
    <citation type="submission" date="2024-04" db="EMBL/GenBank/DDBJ databases">
        <title>Symmetric and asymmetric DNA N6-adenine methylation regulates different biological responses in Mucorales.</title>
        <authorList>
            <consortium name="Lawrence Berkeley National Laboratory"/>
            <person name="Lax C."/>
            <person name="Mondo S.J."/>
            <person name="Osorio-Concepcion M."/>
            <person name="Muszewska A."/>
            <person name="Corrochano-Luque M."/>
            <person name="Gutierrez G."/>
            <person name="Riley R."/>
            <person name="Lipzen A."/>
            <person name="Guo J."/>
            <person name="Hundley H."/>
            <person name="Amirebrahimi M."/>
            <person name="Ng V."/>
            <person name="Lorenzo-Gutierrez D."/>
            <person name="Binder U."/>
            <person name="Yang J."/>
            <person name="Song Y."/>
            <person name="Canovas D."/>
            <person name="Navarro E."/>
            <person name="Freitag M."/>
            <person name="Gabaldon T."/>
            <person name="Grigoriev I.V."/>
            <person name="Corrochano L.M."/>
            <person name="Nicolas F.E."/>
            <person name="Garre V."/>
        </authorList>
    </citation>
    <scope>NUCLEOTIDE SEQUENCE [LARGE SCALE GENOMIC DNA]</scope>
    <source>
        <strain evidence="2 3">L51</strain>
    </source>
</reference>
<sequence length="76" mass="7838">MTKLYAALVTRFSLQTGSALTATQNALYATAFLAHMNIVVGAATDSNSNGNNGNSNNITSSPNPSPSTSHETNYGS</sequence>
<keyword evidence="3" id="KW-1185">Reference proteome</keyword>
<dbReference type="EMBL" id="JBCLYO010000001">
    <property type="protein sequence ID" value="KAL0095991.1"/>
    <property type="molecule type" value="Genomic_DNA"/>
</dbReference>
<accession>A0ABR3BBB9</accession>
<proteinExistence type="predicted"/>
<organism evidence="2 3">
    <name type="scientific">Phycomyces blakesleeanus</name>
    <dbReference type="NCBI Taxonomy" id="4837"/>
    <lineage>
        <taxon>Eukaryota</taxon>
        <taxon>Fungi</taxon>
        <taxon>Fungi incertae sedis</taxon>
        <taxon>Mucoromycota</taxon>
        <taxon>Mucoromycotina</taxon>
        <taxon>Mucoromycetes</taxon>
        <taxon>Mucorales</taxon>
        <taxon>Phycomycetaceae</taxon>
        <taxon>Phycomyces</taxon>
    </lineage>
</organism>
<name>A0ABR3BBB9_PHYBL</name>
<evidence type="ECO:0000313" key="2">
    <source>
        <dbReference type="EMBL" id="KAL0095991.1"/>
    </source>
</evidence>
<gene>
    <name evidence="2" type="ORF">J3Q64DRAFT_1843584</name>
</gene>
<feature type="compositionally biased region" description="Low complexity" evidence="1">
    <location>
        <begin position="46"/>
        <end position="69"/>
    </location>
</feature>
<protein>
    <submittedName>
        <fullName evidence="2">Uncharacterized protein</fullName>
    </submittedName>
</protein>